<dbReference type="Proteomes" id="UP001215712">
    <property type="component" value="Unassembled WGS sequence"/>
</dbReference>
<evidence type="ECO:0000259" key="8">
    <source>
        <dbReference type="Pfam" id="PF20684"/>
    </source>
</evidence>
<comment type="caution">
    <text evidence="9">The sequence shown here is derived from an EMBL/GenBank/DDBJ whole genome shotgun (WGS) entry which is preliminary data.</text>
</comment>
<dbReference type="AlphaFoldDB" id="A0AAD6HIB1"/>
<dbReference type="PANTHER" id="PTHR33048:SF108">
    <property type="entry name" value="INTEGRAL MEMBRANE PROTEIN"/>
    <property type="match status" value="1"/>
</dbReference>
<dbReference type="EMBL" id="JAQJAN010000011">
    <property type="protein sequence ID" value="KAJ5719283.1"/>
    <property type="molecule type" value="Genomic_DNA"/>
</dbReference>
<evidence type="ECO:0000256" key="5">
    <source>
        <dbReference type="ARBA" id="ARBA00038359"/>
    </source>
</evidence>
<comment type="similarity">
    <text evidence="5">Belongs to the SAT4 family.</text>
</comment>
<dbReference type="GO" id="GO:0016020">
    <property type="term" value="C:membrane"/>
    <property type="evidence" value="ECO:0007669"/>
    <property type="project" value="UniProtKB-SubCell"/>
</dbReference>
<feature type="transmembrane region" description="Helical" evidence="7">
    <location>
        <begin position="140"/>
        <end position="161"/>
    </location>
</feature>
<evidence type="ECO:0000256" key="2">
    <source>
        <dbReference type="ARBA" id="ARBA00022692"/>
    </source>
</evidence>
<dbReference type="InterPro" id="IPR049326">
    <property type="entry name" value="Rhodopsin_dom_fungi"/>
</dbReference>
<keyword evidence="4 7" id="KW-0472">Membrane</keyword>
<evidence type="ECO:0000256" key="4">
    <source>
        <dbReference type="ARBA" id="ARBA00023136"/>
    </source>
</evidence>
<evidence type="ECO:0000313" key="10">
    <source>
        <dbReference type="Proteomes" id="UP001215712"/>
    </source>
</evidence>
<evidence type="ECO:0000256" key="6">
    <source>
        <dbReference type="SAM" id="MobiDB-lite"/>
    </source>
</evidence>
<evidence type="ECO:0000313" key="9">
    <source>
        <dbReference type="EMBL" id="KAJ5719283.1"/>
    </source>
</evidence>
<feature type="transmembrane region" description="Helical" evidence="7">
    <location>
        <begin position="173"/>
        <end position="195"/>
    </location>
</feature>
<evidence type="ECO:0000256" key="7">
    <source>
        <dbReference type="SAM" id="Phobius"/>
    </source>
</evidence>
<organism evidence="9 10">
    <name type="scientific">Penicillium malachiteum</name>
    <dbReference type="NCBI Taxonomy" id="1324776"/>
    <lineage>
        <taxon>Eukaryota</taxon>
        <taxon>Fungi</taxon>
        <taxon>Dikarya</taxon>
        <taxon>Ascomycota</taxon>
        <taxon>Pezizomycotina</taxon>
        <taxon>Eurotiomycetes</taxon>
        <taxon>Eurotiomycetidae</taxon>
        <taxon>Eurotiales</taxon>
        <taxon>Aspergillaceae</taxon>
        <taxon>Penicillium</taxon>
    </lineage>
</organism>
<name>A0AAD6HIB1_9EURO</name>
<keyword evidence="3 7" id="KW-1133">Transmembrane helix</keyword>
<reference evidence="9" key="2">
    <citation type="submission" date="2023-01" db="EMBL/GenBank/DDBJ databases">
        <authorList>
            <person name="Petersen C."/>
        </authorList>
    </citation>
    <scope>NUCLEOTIDE SEQUENCE</scope>
    <source>
        <strain evidence="9">IBT 17514</strain>
    </source>
</reference>
<feature type="transmembrane region" description="Helical" evidence="7">
    <location>
        <begin position="43"/>
        <end position="65"/>
    </location>
</feature>
<feature type="compositionally biased region" description="Basic and acidic residues" evidence="6">
    <location>
        <begin position="266"/>
        <end position="285"/>
    </location>
</feature>
<keyword evidence="10" id="KW-1185">Reference proteome</keyword>
<dbReference type="InterPro" id="IPR052337">
    <property type="entry name" value="SAT4-like"/>
</dbReference>
<dbReference type="PANTHER" id="PTHR33048">
    <property type="entry name" value="PTH11-LIKE INTEGRAL MEMBRANE PROTEIN (AFU_ORTHOLOGUE AFUA_5G11245)"/>
    <property type="match status" value="1"/>
</dbReference>
<keyword evidence="2 7" id="KW-0812">Transmembrane</keyword>
<comment type="subcellular location">
    <subcellularLocation>
        <location evidence="1">Membrane</location>
        <topology evidence="1">Multi-pass membrane protein</topology>
    </subcellularLocation>
</comment>
<feature type="compositionally biased region" description="Basic and acidic residues" evidence="6">
    <location>
        <begin position="296"/>
        <end position="307"/>
    </location>
</feature>
<feature type="transmembrane region" description="Helical" evidence="7">
    <location>
        <begin position="207"/>
        <end position="229"/>
    </location>
</feature>
<feature type="domain" description="Rhodopsin" evidence="8">
    <location>
        <begin position="122"/>
        <end position="237"/>
    </location>
</feature>
<evidence type="ECO:0000256" key="3">
    <source>
        <dbReference type="ARBA" id="ARBA00022989"/>
    </source>
</evidence>
<dbReference type="Pfam" id="PF20684">
    <property type="entry name" value="Fung_rhodopsin"/>
    <property type="match status" value="1"/>
</dbReference>
<gene>
    <name evidence="9" type="ORF">N7493_007738</name>
</gene>
<protein>
    <recommendedName>
        <fullName evidence="8">Rhodopsin domain-containing protein</fullName>
    </recommendedName>
</protein>
<proteinExistence type="inferred from homology"/>
<evidence type="ECO:0000256" key="1">
    <source>
        <dbReference type="ARBA" id="ARBA00004141"/>
    </source>
</evidence>
<feature type="compositionally biased region" description="Polar residues" evidence="6">
    <location>
        <begin position="245"/>
        <end position="254"/>
    </location>
</feature>
<sequence>MFESLQPAAYALSFIFWVIGTTSTCSRIYSRGWIIKVFGMDDWWMAMVLVCNTVQQGLFCAFLHYGGGIHITSVTNEENILVLTKLLFVEEIMYIWMQFIIKTAFLLFYLRLVTNTNFTYTFWDSAAHPGAKCLSTTVTYYVPVALCIFMDFVILILPIRPLWKIQASVTRRLAIIATITVGGIAVLVSCLRVIVLHEFAVNPDFTYTLGKMVIISAIELNVAITAANVPSFKAIWRKHVTGTLTDQSNSSSHYMSPLGKGQSGGSKDRTIVLQRREPDYDHADLPDSSSTNNLVERQESHYSHDSK</sequence>
<feature type="transmembrane region" description="Helical" evidence="7">
    <location>
        <begin position="86"/>
        <end position="110"/>
    </location>
</feature>
<feature type="region of interest" description="Disordered" evidence="6">
    <location>
        <begin position="245"/>
        <end position="307"/>
    </location>
</feature>
<reference evidence="9" key="1">
    <citation type="journal article" date="2023" name="IMA Fungus">
        <title>Comparative genomic study of the Penicillium genus elucidates a diverse pangenome and 15 lateral gene transfer events.</title>
        <authorList>
            <person name="Petersen C."/>
            <person name="Sorensen T."/>
            <person name="Nielsen M.R."/>
            <person name="Sondergaard T.E."/>
            <person name="Sorensen J.L."/>
            <person name="Fitzpatrick D.A."/>
            <person name="Frisvad J.C."/>
            <person name="Nielsen K.L."/>
        </authorList>
    </citation>
    <scope>NUCLEOTIDE SEQUENCE</scope>
    <source>
        <strain evidence="9">IBT 17514</strain>
    </source>
</reference>
<accession>A0AAD6HIB1</accession>